<gene>
    <name evidence="1" type="ORF">LCGC14_1196450</name>
</gene>
<protein>
    <recommendedName>
        <fullName evidence="2">Right handed beta helix domain-containing protein</fullName>
    </recommendedName>
</protein>
<feature type="non-terminal residue" evidence="1">
    <location>
        <position position="1"/>
    </location>
</feature>
<reference evidence="1" key="1">
    <citation type="journal article" date="2015" name="Nature">
        <title>Complex archaea that bridge the gap between prokaryotes and eukaryotes.</title>
        <authorList>
            <person name="Spang A."/>
            <person name="Saw J.H."/>
            <person name="Jorgensen S.L."/>
            <person name="Zaremba-Niedzwiedzka K."/>
            <person name="Martijn J."/>
            <person name="Lind A.E."/>
            <person name="van Eijk R."/>
            <person name="Schleper C."/>
            <person name="Guy L."/>
            <person name="Ettema T.J."/>
        </authorList>
    </citation>
    <scope>NUCLEOTIDE SEQUENCE</scope>
</reference>
<name>A0A0F9M5J5_9ZZZZ</name>
<dbReference type="EMBL" id="LAZR01006115">
    <property type="protein sequence ID" value="KKM94631.1"/>
    <property type="molecule type" value="Genomic_DNA"/>
</dbReference>
<accession>A0A0F9M5J5</accession>
<comment type="caution">
    <text evidence="1">The sequence shown here is derived from an EMBL/GenBank/DDBJ whole genome shotgun (WGS) entry which is preliminary data.</text>
</comment>
<evidence type="ECO:0000313" key="1">
    <source>
        <dbReference type="EMBL" id="KKM94631.1"/>
    </source>
</evidence>
<sequence>IIDETSVGDFLTFLSLDLKNSGASSILVRADNTVKIIDCILRDDPVDIDQNAFIAHCTFLTGAGVALTLHGGTVVFCDFSGVGSGISHISGLPLYVGYNGISLSSASSGFGIQCNTHASIIGNAIYGNAGTGSGITSVAAVILGAIMNNAVSGVSGAGGKGIVVASGVTVNLYGGNSANDNTTNFDTGSGTLVHDLGGNVTTAVLTSPSTGDFSSTGDGLDGGVPAASPNFAGQYNLNIGALMSVAAGGGGEPFGVSQPTFIGGGPFVPVPY</sequence>
<evidence type="ECO:0008006" key="2">
    <source>
        <dbReference type="Google" id="ProtNLM"/>
    </source>
</evidence>
<dbReference type="AlphaFoldDB" id="A0A0F9M5J5"/>
<proteinExistence type="predicted"/>
<organism evidence="1">
    <name type="scientific">marine sediment metagenome</name>
    <dbReference type="NCBI Taxonomy" id="412755"/>
    <lineage>
        <taxon>unclassified sequences</taxon>
        <taxon>metagenomes</taxon>
        <taxon>ecological metagenomes</taxon>
    </lineage>
</organism>